<feature type="region of interest" description="Disordered" evidence="8">
    <location>
        <begin position="277"/>
        <end position="305"/>
    </location>
</feature>
<comment type="catalytic activity">
    <reaction evidence="6">
        <text>a 5'-end (N(7)-methyl 5'-triphosphoguanosine)-ribonucleoside in snRNA + S-adenosyl-L-methionine = a 5'-end (N(2),N(7)-dimethyl 5'-triphosphoguanosine)-ribonucleoside in snRNA + S-adenosyl-L-homocysteine + H(+)</text>
        <dbReference type="Rhea" id="RHEA:78471"/>
        <dbReference type="Rhea" id="RHEA-COMP:19085"/>
        <dbReference type="Rhea" id="RHEA-COMP:19087"/>
        <dbReference type="ChEBI" id="CHEBI:15378"/>
        <dbReference type="ChEBI" id="CHEBI:57856"/>
        <dbReference type="ChEBI" id="CHEBI:59789"/>
        <dbReference type="ChEBI" id="CHEBI:156461"/>
        <dbReference type="ChEBI" id="CHEBI:172880"/>
    </reaction>
    <physiologicalReaction direction="left-to-right" evidence="6">
        <dbReference type="Rhea" id="RHEA:78472"/>
    </physiologicalReaction>
</comment>
<sequence length="354" mass="37790">MKPSKKLPLTKECHHWRRLGEVPWDLQKYWQQRHTIFSNYNEGIYMTHDAWYGVTPEPVAIQIANDIDGAFPPSSSSLESGKARTTIVDLFAGAGANAISFALQPDGENGSRRRWDRVVAVERDAATLACAQHNATLHGLGPGSILWVLGDSFEFLKEAVVPARSSSGEESIQQVDGEGAVENNSGEEDEDDLKIDPATTVLFASPPWGGPGYSTDAVFDSNTMEPYNLAKLHGAYRQMDHALYLPRTSDLRQIARLAPPAVDGEDVAAAAAVANDDGEAGKEESGSGGGDNGSHSNGTKNKRKKIEVVQYCVEGASKALVAYIPAAPAPAAPQQSTGGDIDEDGDTNIEGNGT</sequence>
<organism evidence="9 10">
    <name type="scientific">Eutypa lata (strain UCR-EL1)</name>
    <name type="common">Grapevine dieback disease fungus</name>
    <name type="synonym">Eutypa armeniacae</name>
    <dbReference type="NCBI Taxonomy" id="1287681"/>
    <lineage>
        <taxon>Eukaryota</taxon>
        <taxon>Fungi</taxon>
        <taxon>Dikarya</taxon>
        <taxon>Ascomycota</taxon>
        <taxon>Pezizomycotina</taxon>
        <taxon>Sordariomycetes</taxon>
        <taxon>Xylariomycetidae</taxon>
        <taxon>Xylariales</taxon>
        <taxon>Diatrypaceae</taxon>
        <taxon>Eutypa</taxon>
    </lineage>
</organism>
<dbReference type="KEGG" id="ela:UCREL1_11365"/>
<dbReference type="PANTHER" id="PTHR14741">
    <property type="entry name" value="S-ADENOSYLMETHIONINE-DEPENDENT METHYLTRANSFERASE RELATED"/>
    <property type="match status" value="1"/>
</dbReference>
<evidence type="ECO:0000313" key="10">
    <source>
        <dbReference type="Proteomes" id="UP000012174"/>
    </source>
</evidence>
<keyword evidence="9" id="KW-0489">Methyltransferase</keyword>
<evidence type="ECO:0000256" key="6">
    <source>
        <dbReference type="ARBA" id="ARBA00049075"/>
    </source>
</evidence>
<dbReference type="OrthoDB" id="194443at2759"/>
<dbReference type="AlphaFoldDB" id="M7SBZ9"/>
<evidence type="ECO:0000256" key="8">
    <source>
        <dbReference type="SAM" id="MobiDB-lite"/>
    </source>
</evidence>
<dbReference type="OMA" id="KALCIYY"/>
<dbReference type="Pfam" id="PF09445">
    <property type="entry name" value="Methyltransf_15"/>
    <property type="match status" value="1"/>
</dbReference>
<dbReference type="GO" id="GO:0071164">
    <property type="term" value="F:RNA cap trimethylguanosine synthase activity"/>
    <property type="evidence" value="ECO:0007669"/>
    <property type="project" value="TreeGrafter"/>
</dbReference>
<evidence type="ECO:0000256" key="7">
    <source>
        <dbReference type="ARBA" id="ARBA00049790"/>
    </source>
</evidence>
<evidence type="ECO:0000256" key="1">
    <source>
        <dbReference type="ARBA" id="ARBA00018517"/>
    </source>
</evidence>
<evidence type="ECO:0000256" key="4">
    <source>
        <dbReference type="ARBA" id="ARBA00048740"/>
    </source>
</evidence>
<evidence type="ECO:0000256" key="5">
    <source>
        <dbReference type="ARBA" id="ARBA00048763"/>
    </source>
</evidence>
<dbReference type="EMBL" id="KB707568">
    <property type="protein sequence ID" value="EMR61703.1"/>
    <property type="molecule type" value="Genomic_DNA"/>
</dbReference>
<evidence type="ECO:0000256" key="3">
    <source>
        <dbReference type="ARBA" id="ARBA00047418"/>
    </source>
</evidence>
<keyword evidence="9" id="KW-0808">Transferase</keyword>
<reference evidence="10" key="1">
    <citation type="journal article" date="2013" name="Genome Announc.">
        <title>Draft genome sequence of the grapevine dieback fungus Eutypa lata UCR-EL1.</title>
        <authorList>
            <person name="Blanco-Ulate B."/>
            <person name="Rolshausen P.E."/>
            <person name="Cantu D."/>
        </authorList>
    </citation>
    <scope>NUCLEOTIDE SEQUENCE [LARGE SCALE GENOMIC DNA]</scope>
    <source>
        <strain evidence="10">UCR-EL1</strain>
    </source>
</reference>
<comment type="catalytic activity">
    <reaction evidence="4">
        <text>a 5'-end (N(7)-methyl 5'-triphosphoguanosine)-ribonucleoside in snoRNA + S-adenosyl-L-methionine = a 5'-end (N(2),N(7)-dimethyl 5'-triphosphoguanosine)-ribonucleoside in snoRNA + S-adenosyl-L-homocysteine + H(+)</text>
        <dbReference type="Rhea" id="RHEA:78475"/>
        <dbReference type="Rhea" id="RHEA-COMP:19086"/>
        <dbReference type="Rhea" id="RHEA-COMP:19088"/>
        <dbReference type="ChEBI" id="CHEBI:15378"/>
        <dbReference type="ChEBI" id="CHEBI:57856"/>
        <dbReference type="ChEBI" id="CHEBI:59789"/>
        <dbReference type="ChEBI" id="CHEBI:156461"/>
        <dbReference type="ChEBI" id="CHEBI:172880"/>
    </reaction>
    <physiologicalReaction direction="left-to-right" evidence="4">
        <dbReference type="Rhea" id="RHEA:78476"/>
    </physiologicalReaction>
</comment>
<feature type="region of interest" description="Disordered" evidence="8">
    <location>
        <begin position="166"/>
        <end position="192"/>
    </location>
</feature>
<keyword evidence="10" id="KW-1185">Reference proteome</keyword>
<comment type="similarity">
    <text evidence="2">Belongs to the methyltransferase superfamily. Trimethylguanosine synthase family.</text>
</comment>
<proteinExistence type="inferred from homology"/>
<dbReference type="PANTHER" id="PTHR14741:SF32">
    <property type="entry name" value="TRIMETHYLGUANOSINE SYNTHASE"/>
    <property type="match status" value="1"/>
</dbReference>
<dbReference type="InterPro" id="IPR019012">
    <property type="entry name" value="RNA_cap_Gua-N2-MeTrfase"/>
</dbReference>
<comment type="catalytic activity">
    <reaction evidence="5">
        <text>a 5'-end (N(2),N(7)-dimethyl 5'-triphosphoguanosine)-ribonucleoside in snRNA + S-adenosyl-L-methionine = a 5'-end (N(2),N(2),N(7)-trimethyl 5'-triphosphoguanosine)-ribonucleoside in snRNA + S-adenosyl-L-homocysteine + H(+)</text>
        <dbReference type="Rhea" id="RHEA:78479"/>
        <dbReference type="Rhea" id="RHEA-COMP:19087"/>
        <dbReference type="Rhea" id="RHEA-COMP:19089"/>
        <dbReference type="ChEBI" id="CHEBI:15378"/>
        <dbReference type="ChEBI" id="CHEBI:57856"/>
        <dbReference type="ChEBI" id="CHEBI:59789"/>
        <dbReference type="ChEBI" id="CHEBI:167623"/>
        <dbReference type="ChEBI" id="CHEBI:172880"/>
    </reaction>
    <physiologicalReaction direction="left-to-right" evidence="5">
        <dbReference type="Rhea" id="RHEA:78480"/>
    </physiologicalReaction>
</comment>
<name>M7SBZ9_EUTLA</name>
<gene>
    <name evidence="9" type="ORF">UCREL1_11365</name>
</gene>
<evidence type="ECO:0000256" key="2">
    <source>
        <dbReference type="ARBA" id="ARBA00025783"/>
    </source>
</evidence>
<dbReference type="Proteomes" id="UP000012174">
    <property type="component" value="Unassembled WGS sequence"/>
</dbReference>
<comment type="catalytic activity">
    <reaction evidence="3">
        <text>a 5'-end (N(2),N(7)-dimethyl 5'-triphosphoguanosine)-ribonucleoside in snoRNA + S-adenosyl-L-methionine = a 5'-end (N(2),N(2),N(7)-trimethyl 5'-triphosphoguanosine)-ribonucleoside in snoRNA + S-adenosyl-L-homocysteine + H(+)</text>
        <dbReference type="Rhea" id="RHEA:78507"/>
        <dbReference type="Rhea" id="RHEA-COMP:19088"/>
        <dbReference type="Rhea" id="RHEA-COMP:19090"/>
        <dbReference type="ChEBI" id="CHEBI:15378"/>
        <dbReference type="ChEBI" id="CHEBI:57856"/>
        <dbReference type="ChEBI" id="CHEBI:59789"/>
        <dbReference type="ChEBI" id="CHEBI:167623"/>
        <dbReference type="ChEBI" id="CHEBI:172880"/>
    </reaction>
    <physiologicalReaction direction="left-to-right" evidence="3">
        <dbReference type="Rhea" id="RHEA:78508"/>
    </physiologicalReaction>
</comment>
<dbReference type="STRING" id="1287681.M7SBZ9"/>
<dbReference type="CDD" id="cd02440">
    <property type="entry name" value="AdoMet_MTases"/>
    <property type="match status" value="1"/>
</dbReference>
<evidence type="ECO:0000313" key="9">
    <source>
        <dbReference type="EMBL" id="EMR61703.1"/>
    </source>
</evidence>
<dbReference type="InterPro" id="IPR029063">
    <property type="entry name" value="SAM-dependent_MTases_sf"/>
</dbReference>
<dbReference type="eggNOG" id="KOG2730">
    <property type="taxonomic scope" value="Eukaryota"/>
</dbReference>
<dbReference type="SUPFAM" id="SSF53335">
    <property type="entry name" value="S-adenosyl-L-methionine-dependent methyltransferases"/>
    <property type="match status" value="1"/>
</dbReference>
<dbReference type="HOGENOM" id="CLU_029658_0_0_1"/>
<accession>M7SBZ9</accession>
<dbReference type="Gene3D" id="3.40.50.150">
    <property type="entry name" value="Vaccinia Virus protein VP39"/>
    <property type="match status" value="1"/>
</dbReference>
<protein>
    <recommendedName>
        <fullName evidence="1">Trimethylguanosine synthase</fullName>
    </recommendedName>
    <alternativeName>
        <fullName evidence="7">Cap-specific guanine-N(2) methyltransferase</fullName>
    </alternativeName>
</protein>
<dbReference type="GO" id="GO:0005634">
    <property type="term" value="C:nucleus"/>
    <property type="evidence" value="ECO:0007669"/>
    <property type="project" value="TreeGrafter"/>
</dbReference>
<feature type="region of interest" description="Disordered" evidence="8">
    <location>
        <begin position="329"/>
        <end position="354"/>
    </location>
</feature>